<dbReference type="InterPro" id="IPR050951">
    <property type="entry name" value="Retrovirus_Pol_polyprotein"/>
</dbReference>
<feature type="domain" description="Integrase zinc-binding" evidence="1">
    <location>
        <begin position="59"/>
        <end position="116"/>
    </location>
</feature>
<sequence length="212" mass="24632">MDKSCHILFQLLTKDCKDPSFSSKLDEVWKKTYDEGRFHLLDEILYHGTKHTCVMALKDRDLINTILHEFHESVSSGDLSQEGTLERVNPCSWWPNWKNNVAEYCQTGDRCQKANRATSKQFGMMISIHKSSSQWEIVHKDWATALPPGGDRGYNACLVLVYRYRTTPIFLPCHKDDTAMETFIMIWNKVISHTGVLKNIIWEPSLMFYIPK</sequence>
<keyword evidence="3" id="KW-1185">Reference proteome</keyword>
<proteinExistence type="predicted"/>
<name>A0A9Q3E9I9_9BASI</name>
<gene>
    <name evidence="2" type="ORF">O181_054820</name>
</gene>
<dbReference type="AlphaFoldDB" id="A0A9Q3E9I9"/>
<protein>
    <recommendedName>
        <fullName evidence="1">Integrase zinc-binding domain-containing protein</fullName>
    </recommendedName>
</protein>
<dbReference type="Gene3D" id="1.10.340.70">
    <property type="match status" value="1"/>
</dbReference>
<dbReference type="InterPro" id="IPR041588">
    <property type="entry name" value="Integrase_H2C2"/>
</dbReference>
<accession>A0A9Q3E9I9</accession>
<dbReference type="Pfam" id="PF17921">
    <property type="entry name" value="Integrase_H2C2"/>
    <property type="match status" value="1"/>
</dbReference>
<evidence type="ECO:0000313" key="2">
    <source>
        <dbReference type="EMBL" id="MBW0515105.1"/>
    </source>
</evidence>
<dbReference type="Proteomes" id="UP000765509">
    <property type="component" value="Unassembled WGS sequence"/>
</dbReference>
<dbReference type="PANTHER" id="PTHR37984:SF5">
    <property type="entry name" value="PROTEIN NYNRIN-LIKE"/>
    <property type="match status" value="1"/>
</dbReference>
<evidence type="ECO:0000313" key="3">
    <source>
        <dbReference type="Proteomes" id="UP000765509"/>
    </source>
</evidence>
<evidence type="ECO:0000259" key="1">
    <source>
        <dbReference type="Pfam" id="PF17921"/>
    </source>
</evidence>
<dbReference type="EMBL" id="AVOT02024441">
    <property type="protein sequence ID" value="MBW0515105.1"/>
    <property type="molecule type" value="Genomic_DNA"/>
</dbReference>
<comment type="caution">
    <text evidence="2">The sequence shown here is derived from an EMBL/GenBank/DDBJ whole genome shotgun (WGS) entry which is preliminary data.</text>
</comment>
<organism evidence="2 3">
    <name type="scientific">Austropuccinia psidii MF-1</name>
    <dbReference type="NCBI Taxonomy" id="1389203"/>
    <lineage>
        <taxon>Eukaryota</taxon>
        <taxon>Fungi</taxon>
        <taxon>Dikarya</taxon>
        <taxon>Basidiomycota</taxon>
        <taxon>Pucciniomycotina</taxon>
        <taxon>Pucciniomycetes</taxon>
        <taxon>Pucciniales</taxon>
        <taxon>Sphaerophragmiaceae</taxon>
        <taxon>Austropuccinia</taxon>
    </lineage>
</organism>
<dbReference type="PANTHER" id="PTHR37984">
    <property type="entry name" value="PROTEIN CBG26694"/>
    <property type="match status" value="1"/>
</dbReference>
<reference evidence="2" key="1">
    <citation type="submission" date="2021-03" db="EMBL/GenBank/DDBJ databases">
        <title>Draft genome sequence of rust myrtle Austropuccinia psidii MF-1, a brazilian biotype.</title>
        <authorList>
            <person name="Quecine M.C."/>
            <person name="Pachon D.M.R."/>
            <person name="Bonatelli M.L."/>
            <person name="Correr F.H."/>
            <person name="Franceschini L.M."/>
            <person name="Leite T.F."/>
            <person name="Margarido G.R.A."/>
            <person name="Almeida C.A."/>
            <person name="Ferrarezi J.A."/>
            <person name="Labate C.A."/>
        </authorList>
    </citation>
    <scope>NUCLEOTIDE SEQUENCE</scope>
    <source>
        <strain evidence="2">MF-1</strain>
    </source>
</reference>